<dbReference type="EMBL" id="CALNXJ010000005">
    <property type="protein sequence ID" value="CAH3040359.1"/>
    <property type="molecule type" value="Genomic_DNA"/>
</dbReference>
<evidence type="ECO:0008006" key="3">
    <source>
        <dbReference type="Google" id="ProtNLM"/>
    </source>
</evidence>
<sequence>MKVVTKSENKQPVVHREKTKYRVECLVAHHTESIKLILWEDAIEKIHSSKSYHFQNLTIRIFDDNKYLNTNVLTVIDEIDDIHDINLSSPSMEDNLVTAKCVGIDIKKAPHVLFVTAP</sequence>
<reference evidence="1 2" key="1">
    <citation type="submission" date="2022-05" db="EMBL/GenBank/DDBJ databases">
        <authorList>
            <consortium name="Genoscope - CEA"/>
            <person name="William W."/>
        </authorList>
    </citation>
    <scope>NUCLEOTIDE SEQUENCE [LARGE SCALE GENOMIC DNA]</scope>
</reference>
<protein>
    <recommendedName>
        <fullName evidence="3">Replication protein A OB domain-containing protein</fullName>
    </recommendedName>
</protein>
<dbReference type="Gene3D" id="2.40.50.140">
    <property type="entry name" value="Nucleic acid-binding proteins"/>
    <property type="match status" value="1"/>
</dbReference>
<evidence type="ECO:0000313" key="1">
    <source>
        <dbReference type="EMBL" id="CAH3040359.1"/>
    </source>
</evidence>
<dbReference type="SUPFAM" id="SSF50249">
    <property type="entry name" value="Nucleic acid-binding proteins"/>
    <property type="match status" value="1"/>
</dbReference>
<dbReference type="InterPro" id="IPR012340">
    <property type="entry name" value="NA-bd_OB-fold"/>
</dbReference>
<dbReference type="Proteomes" id="UP001159428">
    <property type="component" value="Unassembled WGS sequence"/>
</dbReference>
<gene>
    <name evidence="1" type="ORF">PMEA_00025973</name>
</gene>
<accession>A0AAU9VXS0</accession>
<dbReference type="AlphaFoldDB" id="A0AAU9VXS0"/>
<evidence type="ECO:0000313" key="2">
    <source>
        <dbReference type="Proteomes" id="UP001159428"/>
    </source>
</evidence>
<proteinExistence type="predicted"/>
<organism evidence="1 2">
    <name type="scientific">Pocillopora meandrina</name>
    <dbReference type="NCBI Taxonomy" id="46732"/>
    <lineage>
        <taxon>Eukaryota</taxon>
        <taxon>Metazoa</taxon>
        <taxon>Cnidaria</taxon>
        <taxon>Anthozoa</taxon>
        <taxon>Hexacorallia</taxon>
        <taxon>Scleractinia</taxon>
        <taxon>Astrocoeniina</taxon>
        <taxon>Pocilloporidae</taxon>
        <taxon>Pocillopora</taxon>
    </lineage>
</organism>
<comment type="caution">
    <text evidence="1">The sequence shown here is derived from an EMBL/GenBank/DDBJ whole genome shotgun (WGS) entry which is preliminary data.</text>
</comment>
<keyword evidence="2" id="KW-1185">Reference proteome</keyword>
<name>A0AAU9VXS0_9CNID</name>